<dbReference type="Proteomes" id="UP000563523">
    <property type="component" value="Unassembled WGS sequence"/>
</dbReference>
<proteinExistence type="predicted"/>
<comment type="caution">
    <text evidence="3">The sequence shown here is derived from an EMBL/GenBank/DDBJ whole genome shotgun (WGS) entry which is preliminary data.</text>
</comment>
<organism evidence="3 4">
    <name type="scientific">Bombilactobacillus apium</name>
    <dbReference type="NCBI Taxonomy" id="2675299"/>
    <lineage>
        <taxon>Bacteria</taxon>
        <taxon>Bacillati</taxon>
        <taxon>Bacillota</taxon>
        <taxon>Bacilli</taxon>
        <taxon>Lactobacillales</taxon>
        <taxon>Lactobacillaceae</taxon>
        <taxon>Bombilactobacillus</taxon>
    </lineage>
</organism>
<protein>
    <submittedName>
        <fullName evidence="3">Uncharacterized protein</fullName>
    </submittedName>
</protein>
<sequence length="88" mass="9931">MGYLLSEVEVDPQDPAFQHPSKPIEVFYDQTEAQNLEEERVWQMVEDAGRGYRRVEFTKSGGRLAIICALDEADLAIQGQAGTWISDN</sequence>
<dbReference type="EMBL" id="JABZEC010000007">
    <property type="protein sequence ID" value="NVY97003.1"/>
    <property type="molecule type" value="Genomic_DNA"/>
</dbReference>
<gene>
    <name evidence="3" type="ORF">HU830_07550</name>
</gene>
<dbReference type="PANTHER" id="PTHR30409">
    <property type="entry name" value="CARBAMATE KINASE"/>
    <property type="match status" value="1"/>
</dbReference>
<keyword evidence="1" id="KW-0808">Transferase</keyword>
<dbReference type="GO" id="GO:0008804">
    <property type="term" value="F:carbamate kinase activity"/>
    <property type="evidence" value="ECO:0007669"/>
    <property type="project" value="InterPro"/>
</dbReference>
<dbReference type="SUPFAM" id="SSF53633">
    <property type="entry name" value="Carbamate kinase-like"/>
    <property type="match status" value="1"/>
</dbReference>
<dbReference type="GO" id="GO:0005829">
    <property type="term" value="C:cytosol"/>
    <property type="evidence" value="ECO:0007669"/>
    <property type="project" value="TreeGrafter"/>
</dbReference>
<dbReference type="InterPro" id="IPR003964">
    <property type="entry name" value="Carb_kinase"/>
</dbReference>
<accession>A0A850R257</accession>
<dbReference type="AlphaFoldDB" id="A0A850R257"/>
<dbReference type="InterPro" id="IPR036393">
    <property type="entry name" value="AceGlu_kinase-like_sf"/>
</dbReference>
<dbReference type="RefSeq" id="WP_176943169.1">
    <property type="nucleotide sequence ID" value="NZ_JABZEC010000007.1"/>
</dbReference>
<evidence type="ECO:0000313" key="4">
    <source>
        <dbReference type="Proteomes" id="UP000563523"/>
    </source>
</evidence>
<reference evidence="3 4" key="1">
    <citation type="submission" date="2020-06" db="EMBL/GenBank/DDBJ databases">
        <authorList>
            <person name="Kang J."/>
        </authorList>
    </citation>
    <scope>NUCLEOTIDE SEQUENCE [LARGE SCALE GENOMIC DNA]</scope>
    <source>
        <strain evidence="3 4">DCY120</strain>
    </source>
</reference>
<keyword evidence="4" id="KW-1185">Reference proteome</keyword>
<evidence type="ECO:0000256" key="2">
    <source>
        <dbReference type="ARBA" id="ARBA00022777"/>
    </source>
</evidence>
<dbReference type="GO" id="GO:0019546">
    <property type="term" value="P:L-arginine deiminase pathway"/>
    <property type="evidence" value="ECO:0007669"/>
    <property type="project" value="TreeGrafter"/>
</dbReference>
<name>A0A850R257_9LACO</name>
<dbReference type="Gene3D" id="3.40.1160.10">
    <property type="entry name" value="Acetylglutamate kinase-like"/>
    <property type="match status" value="1"/>
</dbReference>
<keyword evidence="2" id="KW-0418">Kinase</keyword>
<evidence type="ECO:0000313" key="3">
    <source>
        <dbReference type="EMBL" id="NVY97003.1"/>
    </source>
</evidence>
<dbReference type="PANTHER" id="PTHR30409:SF1">
    <property type="entry name" value="CARBAMATE KINASE-RELATED"/>
    <property type="match status" value="1"/>
</dbReference>
<evidence type="ECO:0000256" key="1">
    <source>
        <dbReference type="ARBA" id="ARBA00022679"/>
    </source>
</evidence>